<sequence length="251" mass="28300">MSNTPVTKGTAVASKQVLLGKIVEEMKKEGITYRKEADIRSKISTIQIQFSKAADWLSNTGNGVMNDQRNLGRAEEDVQNYIKGEVVKICKYYYQLEPFFGDRPASRALFSNVTDGDDSSVAADLLGNMDNADNLDDEDTRESSVGALDSQRDKTLNRGKKRATFQESILNLWHEEHKQSADIAVKRAKFLEDKLEIERKKVDASERKAEAKLMQAKAIQVEAKVKAMKELIELGFTKEDAFDRVEQMFGH</sequence>
<protein>
    <submittedName>
        <fullName evidence="2">Uncharacterized protein</fullName>
    </submittedName>
</protein>
<dbReference type="OrthoDB" id="2278021at2759"/>
<dbReference type="PANTHER" id="PTHR33324">
    <property type="entry name" value="EXPRESSED PROTEIN"/>
    <property type="match status" value="1"/>
</dbReference>
<feature type="region of interest" description="Disordered" evidence="1">
    <location>
        <begin position="130"/>
        <end position="153"/>
    </location>
</feature>
<accession>A0A8H7BUY1</accession>
<organism evidence="2 3">
    <name type="scientific">Apophysomyces ossiformis</name>
    <dbReference type="NCBI Taxonomy" id="679940"/>
    <lineage>
        <taxon>Eukaryota</taxon>
        <taxon>Fungi</taxon>
        <taxon>Fungi incertae sedis</taxon>
        <taxon>Mucoromycota</taxon>
        <taxon>Mucoromycotina</taxon>
        <taxon>Mucoromycetes</taxon>
        <taxon>Mucorales</taxon>
        <taxon>Mucorineae</taxon>
        <taxon>Mucoraceae</taxon>
        <taxon>Apophysomyces</taxon>
    </lineage>
</organism>
<name>A0A8H7BUY1_9FUNG</name>
<dbReference type="Proteomes" id="UP000605846">
    <property type="component" value="Unassembled WGS sequence"/>
</dbReference>
<dbReference type="PANTHER" id="PTHR33324:SF2">
    <property type="entry name" value="MYB_SANT-LIKE DNA-BINDING DOMAIN-CONTAINING PROTEIN"/>
    <property type="match status" value="1"/>
</dbReference>
<dbReference type="EMBL" id="JABAYA010000012">
    <property type="protein sequence ID" value="KAF7731009.1"/>
    <property type="molecule type" value="Genomic_DNA"/>
</dbReference>
<evidence type="ECO:0000256" key="1">
    <source>
        <dbReference type="SAM" id="MobiDB-lite"/>
    </source>
</evidence>
<evidence type="ECO:0000313" key="3">
    <source>
        <dbReference type="Proteomes" id="UP000605846"/>
    </source>
</evidence>
<gene>
    <name evidence="2" type="ORF">EC973_001055</name>
</gene>
<comment type="caution">
    <text evidence="2">The sequence shown here is derived from an EMBL/GenBank/DDBJ whole genome shotgun (WGS) entry which is preliminary data.</text>
</comment>
<dbReference type="AlphaFoldDB" id="A0A8H7BUY1"/>
<reference evidence="2" key="1">
    <citation type="submission" date="2020-01" db="EMBL/GenBank/DDBJ databases">
        <title>Genome Sequencing of Three Apophysomyces-Like Fungal Strains Confirms a Novel Fungal Genus in the Mucoromycota with divergent Burkholderia-like Endosymbiotic Bacteria.</title>
        <authorList>
            <person name="Stajich J.E."/>
            <person name="Macias A.M."/>
            <person name="Carter-House D."/>
            <person name="Lovett B."/>
            <person name="Kasson L.R."/>
            <person name="Berry K."/>
            <person name="Grigoriev I."/>
            <person name="Chang Y."/>
            <person name="Spatafora J."/>
            <person name="Kasson M.T."/>
        </authorList>
    </citation>
    <scope>NUCLEOTIDE SEQUENCE</scope>
    <source>
        <strain evidence="2">NRRL A-21654</strain>
    </source>
</reference>
<proteinExistence type="predicted"/>
<evidence type="ECO:0000313" key="2">
    <source>
        <dbReference type="EMBL" id="KAF7731009.1"/>
    </source>
</evidence>
<keyword evidence="3" id="KW-1185">Reference proteome</keyword>